<dbReference type="Proteomes" id="UP000182334">
    <property type="component" value="Chromosome VII"/>
</dbReference>
<evidence type="ECO:0000313" key="3">
    <source>
        <dbReference type="EMBL" id="SGZ57788.1"/>
    </source>
</evidence>
<dbReference type="GO" id="GO:0005829">
    <property type="term" value="C:cytosol"/>
    <property type="evidence" value="ECO:0007669"/>
    <property type="project" value="TreeGrafter"/>
</dbReference>
<evidence type="ECO:0000313" key="5">
    <source>
        <dbReference type="Proteomes" id="UP000182334"/>
    </source>
</evidence>
<dbReference type="OrthoDB" id="10265837at2759"/>
<accession>A0A1L0DMI1</accession>
<protein>
    <submittedName>
        <fullName evidence="2">CIC11C00000000020</fullName>
    </submittedName>
    <submittedName>
        <fullName evidence="3">CIC11C00000003485</fullName>
    </submittedName>
</protein>
<feature type="domain" description="SCP2" evidence="1">
    <location>
        <begin position="27"/>
        <end position="122"/>
    </location>
</feature>
<evidence type="ECO:0000313" key="4">
    <source>
        <dbReference type="Proteomes" id="UP000182259"/>
    </source>
</evidence>
<sequence>MTDNSLAEEGFEGSQLFDFMRSVVEDDPELKKKSIQKVNAVTVITLKNAKGNTKSWLLDFKKSGEVTKLEGKPPKAELQLQMRDVDFIKLINNEANPQRMYMAGKLKIKGNIVKAASIEPFLRSVDPREKAKL</sequence>
<evidence type="ECO:0000313" key="2">
    <source>
        <dbReference type="EMBL" id="SGZ52948.1"/>
    </source>
</evidence>
<organism evidence="3 5">
    <name type="scientific">Sungouiella intermedia</name>
    <dbReference type="NCBI Taxonomy" id="45354"/>
    <lineage>
        <taxon>Eukaryota</taxon>
        <taxon>Fungi</taxon>
        <taxon>Dikarya</taxon>
        <taxon>Ascomycota</taxon>
        <taxon>Saccharomycotina</taxon>
        <taxon>Pichiomycetes</taxon>
        <taxon>Metschnikowiaceae</taxon>
        <taxon>Sungouiella</taxon>
    </lineage>
</organism>
<dbReference type="InterPro" id="IPR003033">
    <property type="entry name" value="SCP2_sterol-bd_dom"/>
</dbReference>
<dbReference type="Pfam" id="PF02036">
    <property type="entry name" value="SCP2"/>
    <property type="match status" value="1"/>
</dbReference>
<dbReference type="PANTHER" id="PTHR10094:SF25">
    <property type="entry name" value="SCP2 STEROL-BINDING DOMAIN-CONTAINING PROTEIN 1"/>
    <property type="match status" value="1"/>
</dbReference>
<evidence type="ECO:0000259" key="1">
    <source>
        <dbReference type="Pfam" id="PF02036"/>
    </source>
</evidence>
<dbReference type="SUPFAM" id="SSF55718">
    <property type="entry name" value="SCP-like"/>
    <property type="match status" value="1"/>
</dbReference>
<dbReference type="Proteomes" id="UP000182259">
    <property type="component" value="Chromosome III"/>
</dbReference>
<dbReference type="STRING" id="45354.A0A1L0DMI1"/>
<keyword evidence="5" id="KW-1185">Reference proteome</keyword>
<dbReference type="PANTHER" id="PTHR10094">
    <property type="entry name" value="STEROL CARRIER PROTEIN 2 SCP-2 FAMILY PROTEIN"/>
    <property type="match status" value="1"/>
</dbReference>
<dbReference type="EMBL" id="LT635766">
    <property type="protein sequence ID" value="SGZ52948.1"/>
    <property type="molecule type" value="Genomic_DNA"/>
</dbReference>
<reference evidence="4 5" key="1">
    <citation type="submission" date="2016-10" db="EMBL/GenBank/DDBJ databases">
        <authorList>
            <person name="de Groot N.N."/>
        </authorList>
    </citation>
    <scope>NUCLEOTIDE SEQUENCE [LARGE SCALE GENOMIC DNA]</scope>
    <source>
        <strain evidence="3 5">CBS 141442</strain>
        <strain evidence="2 4">PYCC 4715</strain>
    </source>
</reference>
<gene>
    <name evidence="2" type="ORF">SAMEA4029009_CIC11G00000000020</name>
    <name evidence="3" type="ORF">SAMEA4029010_CIC11G00000003485</name>
</gene>
<name>A0A1L0DMI1_9ASCO</name>
<dbReference type="EMBL" id="LT635762">
    <property type="protein sequence ID" value="SGZ57788.1"/>
    <property type="molecule type" value="Genomic_DNA"/>
</dbReference>
<proteinExistence type="predicted"/>
<dbReference type="InterPro" id="IPR036527">
    <property type="entry name" value="SCP2_sterol-bd_dom_sf"/>
</dbReference>
<dbReference type="AlphaFoldDB" id="A0A1L0DMI1"/>
<dbReference type="Gene3D" id="3.30.1050.10">
    <property type="entry name" value="SCP2 sterol-binding domain"/>
    <property type="match status" value="1"/>
</dbReference>